<feature type="transmembrane region" description="Helical" evidence="1">
    <location>
        <begin position="51"/>
        <end position="72"/>
    </location>
</feature>
<organism evidence="3 4">
    <name type="scientific">Actinomadura fulvescens</name>
    <dbReference type="NCBI Taxonomy" id="46160"/>
    <lineage>
        <taxon>Bacteria</taxon>
        <taxon>Bacillati</taxon>
        <taxon>Actinomycetota</taxon>
        <taxon>Actinomycetes</taxon>
        <taxon>Streptosporangiales</taxon>
        <taxon>Thermomonosporaceae</taxon>
        <taxon>Actinomadura</taxon>
    </lineage>
</organism>
<keyword evidence="1" id="KW-1133">Transmembrane helix</keyword>
<evidence type="ECO:0000256" key="1">
    <source>
        <dbReference type="SAM" id="Phobius"/>
    </source>
</evidence>
<feature type="transmembrane region" description="Helical" evidence="1">
    <location>
        <begin position="93"/>
        <end position="115"/>
    </location>
</feature>
<dbReference type="RefSeq" id="WP_344546162.1">
    <property type="nucleotide sequence ID" value="NZ_BAAATD010000009.1"/>
</dbReference>
<dbReference type="PANTHER" id="PTHR30221:SF1">
    <property type="entry name" value="SMALL-CONDUCTANCE MECHANOSENSITIVE CHANNEL"/>
    <property type="match status" value="1"/>
</dbReference>
<dbReference type="EMBL" id="BAAATD010000009">
    <property type="protein sequence ID" value="GAA2619144.1"/>
    <property type="molecule type" value="Genomic_DNA"/>
</dbReference>
<proteinExistence type="predicted"/>
<keyword evidence="1" id="KW-0472">Membrane</keyword>
<dbReference type="InterPro" id="IPR006685">
    <property type="entry name" value="MscS_channel_2nd"/>
</dbReference>
<evidence type="ECO:0000313" key="4">
    <source>
        <dbReference type="Proteomes" id="UP001501509"/>
    </source>
</evidence>
<dbReference type="PANTHER" id="PTHR30221">
    <property type="entry name" value="SMALL-CONDUCTANCE MECHANOSENSITIVE CHANNEL"/>
    <property type="match status" value="1"/>
</dbReference>
<dbReference type="SUPFAM" id="SSF50182">
    <property type="entry name" value="Sm-like ribonucleoproteins"/>
    <property type="match status" value="1"/>
</dbReference>
<evidence type="ECO:0000313" key="3">
    <source>
        <dbReference type="EMBL" id="GAA2619144.1"/>
    </source>
</evidence>
<name>A0ABN3Q916_9ACTN</name>
<accession>A0ABN3Q916</accession>
<feature type="transmembrane region" description="Helical" evidence="1">
    <location>
        <begin position="127"/>
        <end position="149"/>
    </location>
</feature>
<feature type="transmembrane region" description="Helical" evidence="1">
    <location>
        <begin position="20"/>
        <end position="39"/>
    </location>
</feature>
<keyword evidence="1" id="KW-0812">Transmembrane</keyword>
<protein>
    <recommendedName>
        <fullName evidence="2">Mechanosensitive ion channel MscS domain-containing protein</fullName>
    </recommendedName>
</protein>
<sequence>MTNEAGGHLPRLQAAVRPRLRRAIGCGVLALGAAIASGFGDPGGGGAGSRLLAWGGAIVFMAFALAAVVSLGGEIRRVTAPRLGDGRAAIIRLAIVLVGAALAFIVMLGLVNLPVGQLVLGGAVTGVLLGIAGQQTLANVFAGIVLLYARTFDIGDEVHIRSGPLGGELHGRVEEIGLLYVDLTSDEGRFAVPNSLMQSAAVARAAREPVSPGADTVS</sequence>
<evidence type="ECO:0000259" key="2">
    <source>
        <dbReference type="Pfam" id="PF00924"/>
    </source>
</evidence>
<keyword evidence="4" id="KW-1185">Reference proteome</keyword>
<reference evidence="3 4" key="1">
    <citation type="journal article" date="2019" name="Int. J. Syst. Evol. Microbiol.">
        <title>The Global Catalogue of Microorganisms (GCM) 10K type strain sequencing project: providing services to taxonomists for standard genome sequencing and annotation.</title>
        <authorList>
            <consortium name="The Broad Institute Genomics Platform"/>
            <consortium name="The Broad Institute Genome Sequencing Center for Infectious Disease"/>
            <person name="Wu L."/>
            <person name="Ma J."/>
        </authorList>
    </citation>
    <scope>NUCLEOTIDE SEQUENCE [LARGE SCALE GENOMIC DNA]</scope>
    <source>
        <strain evidence="3 4">JCM 6833</strain>
    </source>
</reference>
<feature type="domain" description="Mechanosensitive ion channel MscS" evidence="2">
    <location>
        <begin position="136"/>
        <end position="200"/>
    </location>
</feature>
<dbReference type="Proteomes" id="UP001501509">
    <property type="component" value="Unassembled WGS sequence"/>
</dbReference>
<comment type="caution">
    <text evidence="3">The sequence shown here is derived from an EMBL/GenBank/DDBJ whole genome shotgun (WGS) entry which is preliminary data.</text>
</comment>
<dbReference type="InterPro" id="IPR045275">
    <property type="entry name" value="MscS_archaea/bacteria_type"/>
</dbReference>
<dbReference type="Pfam" id="PF00924">
    <property type="entry name" value="MS_channel_2nd"/>
    <property type="match status" value="1"/>
</dbReference>
<gene>
    <name evidence="3" type="ORF">GCM10010411_63530</name>
</gene>
<dbReference type="InterPro" id="IPR010920">
    <property type="entry name" value="LSM_dom_sf"/>
</dbReference>